<dbReference type="InterPro" id="IPR043065">
    <property type="entry name" value="CsoSCA_N_sf"/>
</dbReference>
<dbReference type="EMBL" id="JAWXYB010000018">
    <property type="protein sequence ID" value="MDX5930149.1"/>
    <property type="molecule type" value="Genomic_DNA"/>
</dbReference>
<comment type="cofactor">
    <cofactor evidence="1">
        <name>Zn(2+)</name>
        <dbReference type="ChEBI" id="CHEBI:29105"/>
    </cofactor>
</comment>
<dbReference type="Pfam" id="PF08936">
    <property type="entry name" value="CsoSCA_C"/>
    <property type="match status" value="1"/>
</dbReference>
<organism evidence="17 18">
    <name type="scientific">Acidiphilium acidophilum</name>
    <name type="common">Thiobacillus acidophilus</name>
    <dbReference type="NCBI Taxonomy" id="76588"/>
    <lineage>
        <taxon>Bacteria</taxon>
        <taxon>Pseudomonadati</taxon>
        <taxon>Pseudomonadota</taxon>
        <taxon>Alphaproteobacteria</taxon>
        <taxon>Acetobacterales</taxon>
        <taxon>Acidocellaceae</taxon>
        <taxon>Acidiphilium</taxon>
    </lineage>
</organism>
<proteinExistence type="inferred from homology"/>
<evidence type="ECO:0000256" key="8">
    <source>
        <dbReference type="ARBA" id="ARBA00023669"/>
    </source>
</evidence>
<comment type="catalytic activity">
    <reaction evidence="12">
        <text>hydrogencarbonate + H(+) = CO2 + H2O</text>
        <dbReference type="Rhea" id="RHEA:10748"/>
        <dbReference type="ChEBI" id="CHEBI:15377"/>
        <dbReference type="ChEBI" id="CHEBI:15378"/>
        <dbReference type="ChEBI" id="CHEBI:16526"/>
        <dbReference type="ChEBI" id="CHEBI:17544"/>
        <dbReference type="EC" id="4.2.1.1"/>
    </reaction>
</comment>
<comment type="similarity">
    <text evidence="9">Belongs to the beta-class carbonic anhydrase family. CsoSCA subfamily.</text>
</comment>
<dbReference type="InterPro" id="IPR048539">
    <property type="entry name" value="CsoSCA_cat"/>
</dbReference>
<keyword evidence="18" id="KW-1185">Reference proteome</keyword>
<evidence type="ECO:0000256" key="3">
    <source>
        <dbReference type="ARBA" id="ARBA00022723"/>
    </source>
</evidence>
<dbReference type="InterPro" id="IPR014074">
    <property type="entry name" value="Carboxysome_shell_carb_anhy"/>
</dbReference>
<feature type="domain" description="Carboxysome Shell Carbonic Anhydrase C-terminal" evidence="14">
    <location>
        <begin position="376"/>
        <end position="490"/>
    </location>
</feature>
<evidence type="ECO:0000259" key="16">
    <source>
        <dbReference type="Pfam" id="PF20687"/>
    </source>
</evidence>
<dbReference type="RefSeq" id="WP_319613114.1">
    <property type="nucleotide sequence ID" value="NZ_JAWXYB010000018.1"/>
</dbReference>
<protein>
    <recommendedName>
        <fullName evidence="10 13">Carboxysome shell carbonic anhydrase</fullName>
        <ecNumber evidence="2 13">4.2.1.1</ecNumber>
    </recommendedName>
</protein>
<evidence type="ECO:0000256" key="7">
    <source>
        <dbReference type="ARBA" id="ARBA00023587"/>
    </source>
</evidence>
<dbReference type="Proteomes" id="UP001279553">
    <property type="component" value="Unassembled WGS sequence"/>
</dbReference>
<reference evidence="17 18" key="1">
    <citation type="submission" date="2023-11" db="EMBL/GenBank/DDBJ databases">
        <title>MicrobeMod: A computational toolkit for identifying prokaryotic methylation and restriction-modification with nanopore sequencing.</title>
        <authorList>
            <person name="Crits-Christoph A."/>
            <person name="Kang S.C."/>
            <person name="Lee H."/>
            <person name="Ostrov N."/>
        </authorList>
    </citation>
    <scope>NUCLEOTIDE SEQUENCE [LARGE SCALE GENOMIC DNA]</scope>
    <source>
        <strain evidence="17 18">DSMZ 700</strain>
    </source>
</reference>
<evidence type="ECO:0000256" key="10">
    <source>
        <dbReference type="ARBA" id="ARBA00024121"/>
    </source>
</evidence>
<dbReference type="Gene3D" id="3.30.1330.140">
    <property type="entry name" value="Carboxysome Shell Carbonic Anhydrase, C-terminal domain"/>
    <property type="match status" value="1"/>
</dbReference>
<dbReference type="Pfam" id="PF20686">
    <property type="entry name" value="CsoSCA_cat"/>
    <property type="match status" value="1"/>
</dbReference>
<evidence type="ECO:0000256" key="6">
    <source>
        <dbReference type="ARBA" id="ARBA00023300"/>
    </source>
</evidence>
<accession>A0AAW9DLX4</accession>
<gene>
    <name evidence="17" type="ORF">SIL87_05130</name>
</gene>
<evidence type="ECO:0000256" key="13">
    <source>
        <dbReference type="NCBIfam" id="TIGR02701"/>
    </source>
</evidence>
<keyword evidence="6" id="KW-0120">Carbon dioxide fixation</keyword>
<dbReference type="GO" id="GO:0031470">
    <property type="term" value="C:carboxysome"/>
    <property type="evidence" value="ECO:0007669"/>
    <property type="project" value="UniProtKB-SubCell"/>
</dbReference>
<dbReference type="Pfam" id="PF20687">
    <property type="entry name" value="CsoSCA_N"/>
    <property type="match status" value="1"/>
</dbReference>
<name>A0AAW9DLX4_ACIAO</name>
<dbReference type="AlphaFoldDB" id="A0AAW9DLX4"/>
<evidence type="ECO:0000256" key="12">
    <source>
        <dbReference type="ARBA" id="ARBA00048348"/>
    </source>
</evidence>
<keyword evidence="5" id="KW-0456">Lyase</keyword>
<dbReference type="InterPro" id="IPR048620">
    <property type="entry name" value="CsoSCA_C"/>
</dbReference>
<comment type="caution">
    <text evidence="17">The sequence shown here is derived from an EMBL/GenBank/DDBJ whole genome shotgun (WGS) entry which is preliminary data.</text>
</comment>
<evidence type="ECO:0000259" key="14">
    <source>
        <dbReference type="Pfam" id="PF08936"/>
    </source>
</evidence>
<evidence type="ECO:0000313" key="18">
    <source>
        <dbReference type="Proteomes" id="UP001279553"/>
    </source>
</evidence>
<feature type="domain" description="Carboxysome Shell Carbonic Anhydrase catalytic" evidence="15">
    <location>
        <begin position="146"/>
        <end position="375"/>
    </location>
</feature>
<dbReference type="GO" id="GO:0015977">
    <property type="term" value="P:carbon fixation"/>
    <property type="evidence" value="ECO:0007669"/>
    <property type="project" value="UniProtKB-UniRule"/>
</dbReference>
<evidence type="ECO:0000256" key="1">
    <source>
        <dbReference type="ARBA" id="ARBA00001947"/>
    </source>
</evidence>
<evidence type="ECO:0000259" key="15">
    <source>
        <dbReference type="Pfam" id="PF20686"/>
    </source>
</evidence>
<dbReference type="InterPro" id="IPR048619">
    <property type="entry name" value="CsoSCA_N"/>
</dbReference>
<dbReference type="InterPro" id="IPR043066">
    <property type="entry name" value="CsoSCA_C_sf"/>
</dbReference>
<keyword evidence="3" id="KW-0479">Metal-binding</keyword>
<feature type="domain" description="Carboxysome Shell Carbonic Anhydrase N-terminal" evidence="16">
    <location>
        <begin position="40"/>
        <end position="131"/>
    </location>
</feature>
<dbReference type="EC" id="4.2.1.1" evidence="2 13"/>
<evidence type="ECO:0000256" key="9">
    <source>
        <dbReference type="ARBA" id="ARBA00024021"/>
    </source>
</evidence>
<dbReference type="Gene3D" id="1.20.120.1310">
    <property type="entry name" value="Carboxysome Shell Carbonic Anhydrase, N-terminal helical domain"/>
    <property type="match status" value="1"/>
</dbReference>
<evidence type="ECO:0000256" key="5">
    <source>
        <dbReference type="ARBA" id="ARBA00023239"/>
    </source>
</evidence>
<evidence type="ECO:0000313" key="17">
    <source>
        <dbReference type="EMBL" id="MDX5930149.1"/>
    </source>
</evidence>
<comment type="subcellular location">
    <subcellularLocation>
        <location evidence="7">Carboxysome</location>
    </subcellularLocation>
</comment>
<keyword evidence="4" id="KW-0862">Zinc</keyword>
<dbReference type="GO" id="GO:0004089">
    <property type="term" value="F:carbonate dehydratase activity"/>
    <property type="evidence" value="ECO:0007669"/>
    <property type="project" value="UniProtKB-UniRule"/>
</dbReference>
<evidence type="ECO:0000256" key="4">
    <source>
        <dbReference type="ARBA" id="ARBA00022833"/>
    </source>
</evidence>
<dbReference type="GO" id="GO:0046872">
    <property type="term" value="F:metal ion binding"/>
    <property type="evidence" value="ECO:0007669"/>
    <property type="project" value="UniProtKB-KW"/>
</dbReference>
<dbReference type="NCBIfam" id="TIGR02701">
    <property type="entry name" value="shell_carb_anhy"/>
    <property type="match status" value="1"/>
</dbReference>
<keyword evidence="8" id="KW-1282">Carboxysome</keyword>
<evidence type="ECO:0000256" key="2">
    <source>
        <dbReference type="ARBA" id="ARBA00012925"/>
    </source>
</evidence>
<sequence length="506" mass="55040">MNTRQRRAAQQRIVERPALRIAPAMPNPACVLGSGQRCEHALVDQALNAALYDYESRVSARFGAIVDTLKAISALQYAPDFVPRAQALAEQNLGYALPESQLTRTWIAGLDIRWLHAYCVLRSFKSSVDHAAVDKALWLPYEAIDDQFLRDCGFHTVDITPCADGRLQGLLPFVFRMAPGPEIMVKAYAGSLFDIESDMTDWAKREILRLSGGLPEGSEGGNYLKIAVYHFSTGSPKHQGCAAHGSNDALACEAALERLAALRTAIDATYGRGAAPDTLLIGLDTDLDAIRIHTPDGAGRIDATRFIDASAVYRDTNGADPQTARAALHREVMAQAEGGMSAGMQALVERLLEANLSQIEYVIHHHAGRYAELGHDEHFICAGEAPTKVHVRNMYYFAHLSTVEEGTADLDVGIRIFTGLNLAHGLAIPVLVHFTHDSNVPGGRDRAILRCRRVKAAIEQRYTALATQGQLHCQMAVSDRNGTELCCLIEDPPPDAGHGPSAGHRT</sequence>
<keyword evidence="11" id="KW-1283">Bacterial microcompartment</keyword>
<evidence type="ECO:0000256" key="11">
    <source>
        <dbReference type="ARBA" id="ARBA00024446"/>
    </source>
</evidence>